<evidence type="ECO:0000256" key="5">
    <source>
        <dbReference type="HAMAP-Rule" id="MF_01686"/>
    </source>
</evidence>
<gene>
    <name evidence="5 7" type="primary">thyA</name>
    <name evidence="7" type="ORF">MMKA1_16030</name>
</gene>
<keyword evidence="2 5" id="KW-0489">Methyltransferase</keyword>
<sequence>MLALKKKSVKSAFEALIPKIMEEGTEMITEDGQKCKEIMNTIIEINDPSDKSISEKYPLGERAVKSYTEQLLHGSAATFVYDYHERIFEYPNDKKELKNDQIEYIVNKLKEQINSRRAVAITWNPYIDQSVKDVPCLQIVQFLVRDNKLYQTVLFRSNDAFLAFHANAIGLIALGEMVAEKLGIELVKYTHHSVSMHVYSERDIDNLKSFLK</sequence>
<dbReference type="Proteomes" id="UP000264208">
    <property type="component" value="Chromosome"/>
</dbReference>
<protein>
    <recommendedName>
        <fullName evidence="5">Putative thymidylate synthase</fullName>
        <shortName evidence="5">TS</shortName>
        <shortName evidence="5">TSase</shortName>
        <ecNumber evidence="5">2.1.1.-</ecNumber>
    </recommendedName>
</protein>
<dbReference type="PIRSF" id="PIRSF036752">
    <property type="entry name" value="TSase_MJ051"/>
    <property type="match status" value="1"/>
</dbReference>
<dbReference type="PANTHER" id="PTHR11548">
    <property type="entry name" value="THYMIDYLATE SYNTHASE 1"/>
    <property type="match status" value="1"/>
</dbReference>
<reference evidence="7 8" key="1">
    <citation type="submission" date="2009-06" db="EMBL/GenBank/DDBJ databases">
        <title>Molecular Evidence for Microbiologically Influenced Corrosion from genome of Methanogen.</title>
        <authorList>
            <person name="Ito N."/>
            <person name="Tsurumaru H."/>
            <person name="Shimizu A."/>
            <person name="Harada T."/>
            <person name="Hosoyama A."/>
            <person name="Horikawa H."/>
            <person name="Wakai S."/>
            <person name="Sasaki K."/>
            <person name="Nishijima K."/>
            <person name="Ataku H."/>
            <person name="Yamazaki J."/>
            <person name="Mise M."/>
            <person name="Yamazaki S."/>
            <person name="Tanikawa S."/>
            <person name="Harayama S."/>
            <person name="Fujita N."/>
        </authorList>
    </citation>
    <scope>NUCLEOTIDE SEQUENCE [LARGE SCALE GENOMIC DNA]</scope>
    <source>
        <strain evidence="8">KA1 ( NBRC 102054)</strain>
    </source>
</reference>
<dbReference type="GO" id="GO:0006231">
    <property type="term" value="P:dTMP biosynthetic process"/>
    <property type="evidence" value="ECO:0007669"/>
    <property type="project" value="UniProtKB-UniRule"/>
</dbReference>
<evidence type="ECO:0000256" key="4">
    <source>
        <dbReference type="ARBA" id="ARBA00022727"/>
    </source>
</evidence>
<dbReference type="InterPro" id="IPR045097">
    <property type="entry name" value="Thymidate_synth/dCMP_Mease"/>
</dbReference>
<dbReference type="AlphaFoldDB" id="A0A2Z5PF95"/>
<dbReference type="RefSeq" id="WP_011171323.1">
    <property type="nucleotide sequence ID" value="NZ_AP011526.1"/>
</dbReference>
<keyword evidence="4 5" id="KW-0545">Nucleotide biosynthesis</keyword>
<evidence type="ECO:0000256" key="1">
    <source>
        <dbReference type="ARBA" id="ARBA00022490"/>
    </source>
</evidence>
<dbReference type="SUPFAM" id="SSF55831">
    <property type="entry name" value="Thymidylate synthase/dCMP hydroxymethylase"/>
    <property type="match status" value="1"/>
</dbReference>
<feature type="domain" description="Thymidylate synthase/dCMP hydroxymethylase" evidence="6">
    <location>
        <begin position="80"/>
        <end position="208"/>
    </location>
</feature>
<evidence type="ECO:0000256" key="2">
    <source>
        <dbReference type="ARBA" id="ARBA00022603"/>
    </source>
</evidence>
<comment type="subcellular location">
    <subcellularLocation>
        <location evidence="5">Cytoplasm</location>
    </subcellularLocation>
</comment>
<evidence type="ECO:0000313" key="8">
    <source>
        <dbReference type="Proteomes" id="UP000264208"/>
    </source>
</evidence>
<comment type="pathway">
    <text evidence="5">Pyrimidine metabolism; dTTP biosynthesis.</text>
</comment>
<comment type="similarity">
    <text evidence="5">Belongs to the thymidylate synthase family. Archaeal-type ThyA subfamily.</text>
</comment>
<feature type="active site" evidence="5">
    <location>
        <position position="136"/>
    </location>
</feature>
<evidence type="ECO:0000313" key="7">
    <source>
        <dbReference type="EMBL" id="BAP61720.1"/>
    </source>
</evidence>
<organism evidence="7 8">
    <name type="scientific">Methanococcus maripaludis KA1</name>
    <dbReference type="NCBI Taxonomy" id="637914"/>
    <lineage>
        <taxon>Archaea</taxon>
        <taxon>Methanobacteriati</taxon>
        <taxon>Methanobacteriota</taxon>
        <taxon>Methanomada group</taxon>
        <taxon>Methanococci</taxon>
        <taxon>Methanococcales</taxon>
        <taxon>Methanococcaceae</taxon>
        <taxon>Methanococcus</taxon>
    </lineage>
</organism>
<dbReference type="EMBL" id="AP011526">
    <property type="protein sequence ID" value="BAP61720.1"/>
    <property type="molecule type" value="Genomic_DNA"/>
</dbReference>
<dbReference type="InterPro" id="IPR036926">
    <property type="entry name" value="Thymidate_synth/dCMP_Mease_sf"/>
</dbReference>
<dbReference type="GO" id="GO:0006235">
    <property type="term" value="P:dTTP biosynthetic process"/>
    <property type="evidence" value="ECO:0007669"/>
    <property type="project" value="UniProtKB-UniRule"/>
</dbReference>
<keyword evidence="3 5" id="KW-0808">Transferase</keyword>
<dbReference type="Pfam" id="PF00303">
    <property type="entry name" value="Thymidylat_synt"/>
    <property type="match status" value="1"/>
</dbReference>
<comment type="subunit">
    <text evidence="5">Monomer.</text>
</comment>
<dbReference type="UniPathway" id="UPA00575"/>
<dbReference type="Gene3D" id="3.30.572.10">
    <property type="entry name" value="Thymidylate synthase/dCMP hydroxymethylase domain"/>
    <property type="match status" value="1"/>
</dbReference>
<dbReference type="CDD" id="cd00351">
    <property type="entry name" value="TS_Pyrimidine_HMase"/>
    <property type="match status" value="1"/>
</dbReference>
<evidence type="ECO:0000256" key="3">
    <source>
        <dbReference type="ARBA" id="ARBA00022679"/>
    </source>
</evidence>
<dbReference type="GO" id="GO:0004799">
    <property type="term" value="F:thymidylate synthase activity"/>
    <property type="evidence" value="ECO:0007669"/>
    <property type="project" value="UniProtKB-UniRule"/>
</dbReference>
<dbReference type="InterPro" id="IPR023451">
    <property type="entry name" value="Thymidate_synth/dCMP_Mease_dom"/>
</dbReference>
<dbReference type="GO" id="GO:0032259">
    <property type="term" value="P:methylation"/>
    <property type="evidence" value="ECO:0007669"/>
    <property type="project" value="UniProtKB-KW"/>
</dbReference>
<dbReference type="HAMAP" id="MF_01686">
    <property type="entry name" value="Thymidy_synth_arch"/>
    <property type="match status" value="1"/>
</dbReference>
<name>A0A2Z5PF95_METMI</name>
<dbReference type="EC" id="2.1.1.-" evidence="5"/>
<dbReference type="KEGG" id="mmak:MMKA1_16030"/>
<dbReference type="InterPro" id="IPR014620">
    <property type="entry name" value="Thymidylate_synthase_arc"/>
</dbReference>
<dbReference type="PANTHER" id="PTHR11548:SF1">
    <property type="entry name" value="THYMIDYLATE SYNTHASE 1"/>
    <property type="match status" value="1"/>
</dbReference>
<evidence type="ECO:0000259" key="6">
    <source>
        <dbReference type="Pfam" id="PF00303"/>
    </source>
</evidence>
<dbReference type="GeneID" id="41280011"/>
<keyword evidence="1 5" id="KW-0963">Cytoplasm</keyword>
<accession>A0A2Z5PF95</accession>
<comment type="function">
    <text evidence="5">May catalyze the biosynthesis of dTMP using an unknown cosubstrate.</text>
</comment>
<dbReference type="GO" id="GO:0005829">
    <property type="term" value="C:cytosol"/>
    <property type="evidence" value="ECO:0007669"/>
    <property type="project" value="TreeGrafter"/>
</dbReference>
<proteinExistence type="inferred from homology"/>
<dbReference type="NCBIfam" id="TIGR03283">
    <property type="entry name" value="thy_syn_methano"/>
    <property type="match status" value="1"/>
</dbReference>